<keyword evidence="3" id="KW-1185">Reference proteome</keyword>
<organism evidence="2 3">
    <name type="scientific">Chitinophaga parva</name>
    <dbReference type="NCBI Taxonomy" id="2169414"/>
    <lineage>
        <taxon>Bacteria</taxon>
        <taxon>Pseudomonadati</taxon>
        <taxon>Bacteroidota</taxon>
        <taxon>Chitinophagia</taxon>
        <taxon>Chitinophagales</taxon>
        <taxon>Chitinophagaceae</taxon>
        <taxon>Chitinophaga</taxon>
    </lineage>
</organism>
<evidence type="ECO:0008006" key="4">
    <source>
        <dbReference type="Google" id="ProtNLM"/>
    </source>
</evidence>
<dbReference type="OrthoDB" id="9793799at2"/>
<dbReference type="EMBL" id="QCYK01000002">
    <property type="protein sequence ID" value="PUZ26199.1"/>
    <property type="molecule type" value="Genomic_DNA"/>
</dbReference>
<sequence>MNITDTLWGTGEHLDALQMGVRSFVTFFVSLALLRLGGMRIFGKKSAQDMIITILFGAVLARGVVGASPYWPTVVAAAVMVLGNRVLA</sequence>
<keyword evidence="1" id="KW-0812">Transmembrane</keyword>
<comment type="caution">
    <text evidence="2">The sequence shown here is derived from an EMBL/GenBank/DDBJ whole genome shotgun (WGS) entry which is preliminary data.</text>
</comment>
<keyword evidence="1" id="KW-0472">Membrane</keyword>
<reference evidence="2 3" key="1">
    <citation type="submission" date="2018-04" db="EMBL/GenBank/DDBJ databases">
        <title>Chitinophaga fuyangensis sp. nov., isolated from soil in a chemical factory.</title>
        <authorList>
            <person name="Chen K."/>
        </authorList>
    </citation>
    <scope>NUCLEOTIDE SEQUENCE [LARGE SCALE GENOMIC DNA]</scope>
    <source>
        <strain evidence="2 3">LY-1</strain>
    </source>
</reference>
<name>A0A2T7BIT1_9BACT</name>
<feature type="transmembrane region" description="Helical" evidence="1">
    <location>
        <begin position="16"/>
        <end position="34"/>
    </location>
</feature>
<proteinExistence type="predicted"/>
<gene>
    <name evidence="2" type="ORF">DCC81_18380</name>
</gene>
<protein>
    <recommendedName>
        <fullName evidence="4">DUF421 domain-containing protein</fullName>
    </recommendedName>
</protein>
<keyword evidence="1" id="KW-1133">Transmembrane helix</keyword>
<feature type="transmembrane region" description="Helical" evidence="1">
    <location>
        <begin position="46"/>
        <end position="64"/>
    </location>
</feature>
<evidence type="ECO:0000313" key="3">
    <source>
        <dbReference type="Proteomes" id="UP000244450"/>
    </source>
</evidence>
<dbReference type="RefSeq" id="WP_108688037.1">
    <property type="nucleotide sequence ID" value="NZ_QCYK01000002.1"/>
</dbReference>
<dbReference type="Proteomes" id="UP000244450">
    <property type="component" value="Unassembled WGS sequence"/>
</dbReference>
<dbReference type="AlphaFoldDB" id="A0A2T7BIT1"/>
<evidence type="ECO:0000313" key="2">
    <source>
        <dbReference type="EMBL" id="PUZ26199.1"/>
    </source>
</evidence>
<evidence type="ECO:0000256" key="1">
    <source>
        <dbReference type="SAM" id="Phobius"/>
    </source>
</evidence>
<accession>A0A2T7BIT1</accession>